<reference evidence="5 6" key="1">
    <citation type="submission" date="2019-09" db="EMBL/GenBank/DDBJ databases">
        <title>Actinomadura physcomitrii sp. nov., a novel actinomycete isolated from moss [Physcomitrium sphaericum (Ludw) Fuernr].</title>
        <authorList>
            <person name="Zhuang X."/>
            <person name="Liu C."/>
        </authorList>
    </citation>
    <scope>NUCLEOTIDE SEQUENCE [LARGE SCALE GENOMIC DNA]</scope>
    <source>
        <strain evidence="5 6">HMC1</strain>
    </source>
</reference>
<dbReference type="GO" id="GO:0022857">
    <property type="term" value="F:transmembrane transporter activity"/>
    <property type="evidence" value="ECO:0007669"/>
    <property type="project" value="TreeGrafter"/>
</dbReference>
<evidence type="ECO:0000313" key="5">
    <source>
        <dbReference type="EMBL" id="KAB2342723.1"/>
    </source>
</evidence>
<keyword evidence="3 5" id="KW-0067">ATP-binding</keyword>
<protein>
    <submittedName>
        <fullName evidence="5">ABC transporter ATP-binding protein</fullName>
    </submittedName>
</protein>
<dbReference type="PROSITE" id="PS50893">
    <property type="entry name" value="ABC_TRANSPORTER_2"/>
    <property type="match status" value="1"/>
</dbReference>
<dbReference type="GO" id="GO:0016887">
    <property type="term" value="F:ATP hydrolysis activity"/>
    <property type="evidence" value="ECO:0007669"/>
    <property type="project" value="InterPro"/>
</dbReference>
<dbReference type="InterPro" id="IPR003593">
    <property type="entry name" value="AAA+_ATPase"/>
</dbReference>
<dbReference type="InterPro" id="IPR015854">
    <property type="entry name" value="ABC_transpr_LolD-like"/>
</dbReference>
<dbReference type="Proteomes" id="UP000468735">
    <property type="component" value="Unassembled WGS sequence"/>
</dbReference>
<dbReference type="PROSITE" id="PS00211">
    <property type="entry name" value="ABC_TRANSPORTER_1"/>
    <property type="match status" value="1"/>
</dbReference>
<evidence type="ECO:0000256" key="2">
    <source>
        <dbReference type="ARBA" id="ARBA00022741"/>
    </source>
</evidence>
<evidence type="ECO:0000256" key="3">
    <source>
        <dbReference type="ARBA" id="ARBA00022840"/>
    </source>
</evidence>
<proteinExistence type="predicted"/>
<evidence type="ECO:0000256" key="1">
    <source>
        <dbReference type="ARBA" id="ARBA00022448"/>
    </source>
</evidence>
<accession>A0A6H9YJ66</accession>
<dbReference type="GO" id="GO:0005886">
    <property type="term" value="C:plasma membrane"/>
    <property type="evidence" value="ECO:0007669"/>
    <property type="project" value="TreeGrafter"/>
</dbReference>
<keyword evidence="1" id="KW-0813">Transport</keyword>
<dbReference type="InterPro" id="IPR017911">
    <property type="entry name" value="MacB-like_ATP-bd"/>
</dbReference>
<organism evidence="5 6">
    <name type="scientific">Actinomadura rudentiformis</name>
    <dbReference type="NCBI Taxonomy" id="359158"/>
    <lineage>
        <taxon>Bacteria</taxon>
        <taxon>Bacillati</taxon>
        <taxon>Actinomycetota</taxon>
        <taxon>Actinomycetes</taxon>
        <taxon>Streptosporangiales</taxon>
        <taxon>Thermomonosporaceae</taxon>
        <taxon>Actinomadura</taxon>
    </lineage>
</organism>
<dbReference type="PANTHER" id="PTHR24220">
    <property type="entry name" value="IMPORT ATP-BINDING PROTEIN"/>
    <property type="match status" value="1"/>
</dbReference>
<dbReference type="OrthoDB" id="3176024at2"/>
<dbReference type="RefSeq" id="WP_151566819.1">
    <property type="nucleotide sequence ID" value="NZ_WBMT01000021.1"/>
</dbReference>
<sequence>MTVVRCDNVVHIYRAEDDDVVALRGVDLEVGQGESVALLGPSGAGKTTLLWLLAGLLRPSAGGLHVLGRDVEKLSPGALSRLRAREIGVVLQNPARNVLAYATAAQNVAQAQRIGRTRRPIGELLERAGLGHVARRPAGRLSGGEQQRLAVAIAMAHRPRLLLADEPTSQLDRASATAVIELLRDAASESGTTVVVVTHDPAVGTAFDRSLTIRDGRVGSEGKDGTEYLVVGRDGSVQLPPALQEILPPGTRAVARALPDGVELRREAE</sequence>
<keyword evidence="6" id="KW-1185">Reference proteome</keyword>
<dbReference type="SMART" id="SM00382">
    <property type="entry name" value="AAA"/>
    <property type="match status" value="1"/>
</dbReference>
<dbReference type="Pfam" id="PF00005">
    <property type="entry name" value="ABC_tran"/>
    <property type="match status" value="1"/>
</dbReference>
<dbReference type="CDD" id="cd03255">
    <property type="entry name" value="ABC_MJ0796_LolCDE_FtsE"/>
    <property type="match status" value="1"/>
</dbReference>
<dbReference type="InterPro" id="IPR017871">
    <property type="entry name" value="ABC_transporter-like_CS"/>
</dbReference>
<dbReference type="InterPro" id="IPR003439">
    <property type="entry name" value="ABC_transporter-like_ATP-bd"/>
</dbReference>
<comment type="caution">
    <text evidence="5">The sequence shown here is derived from an EMBL/GenBank/DDBJ whole genome shotgun (WGS) entry which is preliminary data.</text>
</comment>
<evidence type="ECO:0000313" key="6">
    <source>
        <dbReference type="Proteomes" id="UP000468735"/>
    </source>
</evidence>
<dbReference type="SUPFAM" id="SSF52540">
    <property type="entry name" value="P-loop containing nucleoside triphosphate hydrolases"/>
    <property type="match status" value="1"/>
</dbReference>
<dbReference type="Gene3D" id="3.40.50.300">
    <property type="entry name" value="P-loop containing nucleotide triphosphate hydrolases"/>
    <property type="match status" value="1"/>
</dbReference>
<dbReference type="InterPro" id="IPR027417">
    <property type="entry name" value="P-loop_NTPase"/>
</dbReference>
<dbReference type="EMBL" id="WBMT01000021">
    <property type="protein sequence ID" value="KAB2342723.1"/>
    <property type="molecule type" value="Genomic_DNA"/>
</dbReference>
<name>A0A6H9YJ66_9ACTN</name>
<dbReference type="AlphaFoldDB" id="A0A6H9YJ66"/>
<dbReference type="GO" id="GO:0005524">
    <property type="term" value="F:ATP binding"/>
    <property type="evidence" value="ECO:0007669"/>
    <property type="project" value="UniProtKB-KW"/>
</dbReference>
<evidence type="ECO:0000259" key="4">
    <source>
        <dbReference type="PROSITE" id="PS50893"/>
    </source>
</evidence>
<keyword evidence="2" id="KW-0547">Nucleotide-binding</keyword>
<feature type="domain" description="ABC transporter" evidence="4">
    <location>
        <begin position="4"/>
        <end position="240"/>
    </location>
</feature>
<gene>
    <name evidence="5" type="ORF">F8566_37480</name>
</gene>